<keyword evidence="1" id="KW-0472">Membrane</keyword>
<keyword evidence="1" id="KW-1133">Transmembrane helix</keyword>
<dbReference type="HOGENOM" id="CLU_499532_0_0_0"/>
<accession>D5SXY0</accession>
<evidence type="ECO:0000256" key="1">
    <source>
        <dbReference type="SAM" id="Phobius"/>
    </source>
</evidence>
<evidence type="ECO:0000313" key="2">
    <source>
        <dbReference type="EMBL" id="ADG69773.1"/>
    </source>
</evidence>
<keyword evidence="1" id="KW-0812">Transmembrane</keyword>
<proteinExistence type="predicted"/>
<feature type="transmembrane region" description="Helical" evidence="1">
    <location>
        <begin position="204"/>
        <end position="226"/>
    </location>
</feature>
<dbReference type="EMBL" id="CP001744">
    <property type="protein sequence ID" value="ADG69773.1"/>
    <property type="molecule type" value="Genomic_DNA"/>
</dbReference>
<keyword evidence="3" id="KW-1185">Reference proteome</keyword>
<feature type="transmembrane region" description="Helical" evidence="1">
    <location>
        <begin position="238"/>
        <end position="254"/>
    </location>
</feature>
<dbReference type="AlphaFoldDB" id="D5SXY0"/>
<gene>
    <name evidence="2" type="ordered locus">Plim_3962</name>
</gene>
<dbReference type="KEGG" id="plm:Plim_3962"/>
<feature type="transmembrane region" description="Helical" evidence="1">
    <location>
        <begin position="274"/>
        <end position="291"/>
    </location>
</feature>
<dbReference type="Proteomes" id="UP000002220">
    <property type="component" value="Chromosome"/>
</dbReference>
<dbReference type="STRING" id="521674.Plim_3962"/>
<organism evidence="2 3">
    <name type="scientific">Planctopirus limnophila (strain ATCC 43296 / DSM 3776 / IFAM 1008 / Mu 290)</name>
    <name type="common">Planctomyces limnophilus</name>
    <dbReference type="NCBI Taxonomy" id="521674"/>
    <lineage>
        <taxon>Bacteria</taxon>
        <taxon>Pseudomonadati</taxon>
        <taxon>Planctomycetota</taxon>
        <taxon>Planctomycetia</taxon>
        <taxon>Planctomycetales</taxon>
        <taxon>Planctomycetaceae</taxon>
        <taxon>Planctopirus</taxon>
    </lineage>
</organism>
<sequence>MASLVGVEQVKRFIIRMNLTSIHLPSYFEKLSPSTVVLAGRRDRTARTSRWRQPKFNQQPSTGFEVFVHHRGVWRNHRVLVHGADDRFPEILHHFFDFAVSRVRRTVQFQGIRIRRGKQSHLIKKCGNLCPLVPCHIVQVFGTSGMIFERHRLSLMTTPFMRVNLEIVQLFGFGDSSTSHASRYALVGSEMTDQISPETKLSQIIGTPVAVWAVFSLAVLSSMLLAKELVENLPSPTLRWPAYLVLSALALFNYVNTRNDFEWKFESWRQMRSLCLVCIPLVMLAVDIVVYQNQPIINIARIKFNCQPAPVFVSKEDQEFIKSFADGYSLNMGKQPIDGPISPNVDDDKPNFTFQIQKRKDFQDVVVFDCVIRVTKFEPRHIMGYRPPGAMPQSATFFYFDLQGKEGEYRPHTVEWPDSNGRRSISWGERFVSLDDNKWSKFIFVVNPLAPGIYDLSADIVISTDLRRNQTVSLGKNIKLVDIDTKLSWTTPTDDGMTVERHANMPLVLMNGNVEERPIGVHSLYLPRLQSVSDKETSRDETPNP</sequence>
<reference evidence="2 3" key="1">
    <citation type="journal article" date="2010" name="Stand. Genomic Sci.">
        <title>Complete genome sequence of Planctomyces limnophilus type strain (Mu 290).</title>
        <authorList>
            <person name="Labutti K."/>
            <person name="Sikorski J."/>
            <person name="Schneider S."/>
            <person name="Nolan M."/>
            <person name="Lucas S."/>
            <person name="Glavina Del Rio T."/>
            <person name="Tice H."/>
            <person name="Cheng J.F."/>
            <person name="Goodwin L."/>
            <person name="Pitluck S."/>
            <person name="Liolios K."/>
            <person name="Ivanova N."/>
            <person name="Mavromatis K."/>
            <person name="Mikhailova N."/>
            <person name="Pati A."/>
            <person name="Chen A."/>
            <person name="Palaniappan K."/>
            <person name="Land M."/>
            <person name="Hauser L."/>
            <person name="Chang Y.J."/>
            <person name="Jeffries C.D."/>
            <person name="Tindall B.J."/>
            <person name="Rohde M."/>
            <person name="Goker M."/>
            <person name="Woyke T."/>
            <person name="Bristow J."/>
            <person name="Eisen J.A."/>
            <person name="Markowitz V."/>
            <person name="Hugenholtz P."/>
            <person name="Kyrpides N.C."/>
            <person name="Klenk H.P."/>
            <person name="Lapidus A."/>
        </authorList>
    </citation>
    <scope>NUCLEOTIDE SEQUENCE [LARGE SCALE GENOMIC DNA]</scope>
    <source>
        <strain evidence="3">ATCC 43296 / DSM 3776 / IFAM 1008 / 290</strain>
    </source>
</reference>
<name>D5SXY0_PLAL2</name>
<protein>
    <submittedName>
        <fullName evidence="2">Uncharacterized protein</fullName>
    </submittedName>
</protein>
<evidence type="ECO:0000313" key="3">
    <source>
        <dbReference type="Proteomes" id="UP000002220"/>
    </source>
</evidence>